<dbReference type="Proteomes" id="UP000078084">
    <property type="component" value="Unassembled WGS sequence"/>
</dbReference>
<comment type="similarity">
    <text evidence="2 10 11">Belongs to the TonB-dependent receptor family.</text>
</comment>
<evidence type="ECO:0000256" key="10">
    <source>
        <dbReference type="PROSITE-ProRule" id="PRU01360"/>
    </source>
</evidence>
<keyword evidence="7 10" id="KW-0472">Membrane</keyword>
<evidence type="ECO:0000256" key="4">
    <source>
        <dbReference type="ARBA" id="ARBA00022452"/>
    </source>
</evidence>
<dbReference type="STRING" id="206506.AAV32_10895"/>
<dbReference type="GO" id="GO:0009279">
    <property type="term" value="C:cell outer membrane"/>
    <property type="evidence" value="ECO:0007669"/>
    <property type="project" value="UniProtKB-SubCell"/>
</dbReference>
<dbReference type="SUPFAM" id="SSF56935">
    <property type="entry name" value="Porins"/>
    <property type="match status" value="1"/>
</dbReference>
<feature type="signal peptide" evidence="12">
    <location>
        <begin position="1"/>
        <end position="29"/>
    </location>
</feature>
<dbReference type="AlphaFoldDB" id="A0A171KRG4"/>
<dbReference type="InterPro" id="IPR039426">
    <property type="entry name" value="TonB-dep_rcpt-like"/>
</dbReference>
<dbReference type="InterPro" id="IPR036942">
    <property type="entry name" value="Beta-barrel_TonB_sf"/>
</dbReference>
<dbReference type="InterPro" id="IPR012910">
    <property type="entry name" value="Plug_dom"/>
</dbReference>
<evidence type="ECO:0000256" key="3">
    <source>
        <dbReference type="ARBA" id="ARBA00022448"/>
    </source>
</evidence>
<dbReference type="Gene3D" id="2.40.170.20">
    <property type="entry name" value="TonB-dependent receptor, beta-barrel domain"/>
    <property type="match status" value="2"/>
</dbReference>
<keyword evidence="3 10" id="KW-0813">Transport</keyword>
<evidence type="ECO:0000256" key="12">
    <source>
        <dbReference type="SAM" id="SignalP"/>
    </source>
</evidence>
<accession>A0A171KRG4</accession>
<evidence type="ECO:0000256" key="1">
    <source>
        <dbReference type="ARBA" id="ARBA00004571"/>
    </source>
</evidence>
<dbReference type="Pfam" id="PF07715">
    <property type="entry name" value="Plug"/>
    <property type="match status" value="1"/>
</dbReference>
<dbReference type="InterPro" id="IPR037066">
    <property type="entry name" value="Plug_dom_sf"/>
</dbReference>
<dbReference type="GO" id="GO:0015344">
    <property type="term" value="F:siderophore uptake transmembrane transporter activity"/>
    <property type="evidence" value="ECO:0007669"/>
    <property type="project" value="TreeGrafter"/>
</dbReference>
<evidence type="ECO:0000256" key="8">
    <source>
        <dbReference type="ARBA" id="ARBA00023170"/>
    </source>
</evidence>
<feature type="chain" id="PRO_5007908629" description="TonB-dependent receptor" evidence="12">
    <location>
        <begin position="30"/>
        <end position="1057"/>
    </location>
</feature>
<feature type="domain" description="TonB-dependent receptor plug" evidence="14">
    <location>
        <begin position="80"/>
        <end position="181"/>
    </location>
</feature>
<sequence>MSHALRTRDVSFCCLSAVCCLMIAPGASAQTLADTPAGALAPAVAQDDVQALDANVVYGVRSRDEAGRDEVFQKDVSNVYVGKEEIERYRGTSAADLFKGLNGVYSNDARNGGALDPNIRGIQGEGRVPVTVDGTEQAMSVWLGPAGVANRNYLDPYMISSIMVEKGPSMTRGVQSGIGGAVQIRTLMPEDIIREDSDWGMELKAETANNSTSVDKSAFGIYGMDYRDIPGATVNPGYNHLGLPTLPGGRDSPRSGGKLPGFNLEDRAWRLALATRQEYFDFLAAYSYRSRGNYFSGKRGSSAYNTDHWRDGLTDAGNTDANLNLTPYLAQLYRPGDEVANSASENESLLLKGGVYLPDNQVLRFNYMDTDLSFGEAMQWVVQSAMQSADKRTDPFYIQMPHSSVTQKTYGLNYSWQPEQAEWINLELGVWRTSNHSERHQNGDWPWGVLGPDRGDGARYGDRAWDLYTDCHVRKDAQKIADGGCAGVSGTPPVREDGRFEVVPLSLIVSDHRRQGVNASNLFTLSPAVSLLVSGDFQKEELAQADAYDNESNDVNMGSRIMGPRSGRRSQHGLTMNLEWAATSWLSVSAGARYASYWSFDDGLDRYRTERSGLGGFGAQRNIVTHKRVPYLQLLDDADMQLLEDYNQRQQNYQQGVITYQQMADIATRFGERQQELKTVPNRGSTTEINGVKYWQANLHIPYLYEKHQGFIENDPFLNGSMSFDEMVENPQGQTGSYAKYRLPDPLQDNPGNVTQPVPQVDRWAPVEKHRGSGWAPMLGMTAYVTPDIRLYARYAEAIRFPSIYEDTQSSNAYGVTLEGTSSVRPERARNWEFGYVHDLAAYFPSFRHVDVRLNYFRNSIRHFIDRDDNFNIVQFDKKEFSGIEFLSRWDSGGWYANIGTTYRLDQKVCDADYAAANYDPYFGRAMESCVAAGFPQTNARISLQPKYSIDLSLGARFLDDRLHVGGRMIYHSEAKNKQEARWLEQGRISWSNTTTKPFYWNSIRTFDAFANYRLNDAVSLDASITNITNEYYLDPLARTTLPAPGRTIRFGLTLNL</sequence>
<comment type="subcellular location">
    <subcellularLocation>
        <location evidence="1 10">Cell outer membrane</location>
        <topology evidence="1 10">Multi-pass membrane protein</topology>
    </subcellularLocation>
</comment>
<dbReference type="GO" id="GO:0044718">
    <property type="term" value="P:siderophore transmembrane transport"/>
    <property type="evidence" value="ECO:0007669"/>
    <property type="project" value="TreeGrafter"/>
</dbReference>
<evidence type="ECO:0000256" key="7">
    <source>
        <dbReference type="ARBA" id="ARBA00023136"/>
    </source>
</evidence>
<keyword evidence="5 10" id="KW-0812">Transmembrane</keyword>
<gene>
    <name evidence="15" type="ORF">AAV32_10895</name>
</gene>
<protein>
    <recommendedName>
        <fullName evidence="17">TonB-dependent receptor</fullName>
    </recommendedName>
</protein>
<keyword evidence="9 10" id="KW-0998">Cell outer membrane</keyword>
<evidence type="ECO:0000313" key="15">
    <source>
        <dbReference type="EMBL" id="KKO71481.1"/>
    </source>
</evidence>
<evidence type="ECO:0000256" key="6">
    <source>
        <dbReference type="ARBA" id="ARBA00023077"/>
    </source>
</evidence>
<dbReference type="PANTHER" id="PTHR30069">
    <property type="entry name" value="TONB-DEPENDENT OUTER MEMBRANE RECEPTOR"/>
    <property type="match status" value="1"/>
</dbReference>
<evidence type="ECO:0000313" key="16">
    <source>
        <dbReference type="Proteomes" id="UP000078084"/>
    </source>
</evidence>
<evidence type="ECO:0008006" key="17">
    <source>
        <dbReference type="Google" id="ProtNLM"/>
    </source>
</evidence>
<dbReference type="EMBL" id="LBNE01000007">
    <property type="protein sequence ID" value="KKO71481.1"/>
    <property type="molecule type" value="Genomic_DNA"/>
</dbReference>
<dbReference type="InterPro" id="IPR000531">
    <property type="entry name" value="Beta-barrel_TonB"/>
</dbReference>
<dbReference type="Gene3D" id="2.170.130.10">
    <property type="entry name" value="TonB-dependent receptor, plug domain"/>
    <property type="match status" value="1"/>
</dbReference>
<keyword evidence="8" id="KW-0675">Receptor</keyword>
<organism evidence="15 16">
    <name type="scientific">Kerstersia gyiorum</name>
    <dbReference type="NCBI Taxonomy" id="206506"/>
    <lineage>
        <taxon>Bacteria</taxon>
        <taxon>Pseudomonadati</taxon>
        <taxon>Pseudomonadota</taxon>
        <taxon>Betaproteobacteria</taxon>
        <taxon>Burkholderiales</taxon>
        <taxon>Alcaligenaceae</taxon>
        <taxon>Kerstersia</taxon>
    </lineage>
</organism>
<proteinExistence type="inferred from homology"/>
<feature type="domain" description="TonB-dependent receptor-like beta-barrel" evidence="13">
    <location>
        <begin position="366"/>
        <end position="1028"/>
    </location>
</feature>
<keyword evidence="4 10" id="KW-1134">Transmembrane beta strand</keyword>
<evidence type="ECO:0000259" key="14">
    <source>
        <dbReference type="Pfam" id="PF07715"/>
    </source>
</evidence>
<keyword evidence="12" id="KW-0732">Signal</keyword>
<name>A0A171KRG4_9BURK</name>
<evidence type="ECO:0000259" key="13">
    <source>
        <dbReference type="Pfam" id="PF00593"/>
    </source>
</evidence>
<keyword evidence="6 11" id="KW-0798">TonB box</keyword>
<dbReference type="Pfam" id="PF00593">
    <property type="entry name" value="TonB_dep_Rec_b-barrel"/>
    <property type="match status" value="1"/>
</dbReference>
<evidence type="ECO:0000256" key="11">
    <source>
        <dbReference type="RuleBase" id="RU003357"/>
    </source>
</evidence>
<keyword evidence="16" id="KW-1185">Reference proteome</keyword>
<evidence type="ECO:0000256" key="2">
    <source>
        <dbReference type="ARBA" id="ARBA00009810"/>
    </source>
</evidence>
<evidence type="ECO:0000256" key="5">
    <source>
        <dbReference type="ARBA" id="ARBA00022692"/>
    </source>
</evidence>
<evidence type="ECO:0000256" key="9">
    <source>
        <dbReference type="ARBA" id="ARBA00023237"/>
    </source>
</evidence>
<dbReference type="PANTHER" id="PTHR30069:SF41">
    <property type="entry name" value="HEME_HEMOPEXIN UTILIZATION PROTEIN C"/>
    <property type="match status" value="1"/>
</dbReference>
<dbReference type="PROSITE" id="PS52016">
    <property type="entry name" value="TONB_DEPENDENT_REC_3"/>
    <property type="match status" value="1"/>
</dbReference>
<reference evidence="15 16" key="1">
    <citation type="submission" date="2015-04" db="EMBL/GenBank/DDBJ databases">
        <title>Genome sequence of Kerstersia gyiorum CG1.</title>
        <authorList>
            <person name="Greninger A.L."/>
            <person name="Kozyreva V."/>
            <person name="Chaturvedi V."/>
        </authorList>
    </citation>
    <scope>NUCLEOTIDE SEQUENCE [LARGE SCALE GENOMIC DNA]</scope>
    <source>
        <strain evidence="15 16">CG1</strain>
    </source>
</reference>
<comment type="caution">
    <text evidence="15">The sequence shown here is derived from an EMBL/GenBank/DDBJ whole genome shotgun (WGS) entry which is preliminary data.</text>
</comment>